<dbReference type="GO" id="GO:0009882">
    <property type="term" value="F:blue light photoreceptor activity"/>
    <property type="evidence" value="ECO:0007669"/>
    <property type="project" value="InterPro"/>
</dbReference>
<accession>A0A150HW07</accession>
<dbReference type="Gene3D" id="3.30.70.100">
    <property type="match status" value="1"/>
</dbReference>
<proteinExistence type="predicted"/>
<dbReference type="Proteomes" id="UP000075680">
    <property type="component" value="Unassembled WGS sequence"/>
</dbReference>
<evidence type="ECO:0000313" key="5">
    <source>
        <dbReference type="Proteomes" id="UP000075680"/>
    </source>
</evidence>
<evidence type="ECO:0000259" key="1">
    <source>
        <dbReference type="PROSITE" id="PS50925"/>
    </source>
</evidence>
<dbReference type="InterPro" id="IPR036046">
    <property type="entry name" value="Acylphosphatase-like_dom_sf"/>
</dbReference>
<dbReference type="GO" id="GO:0071949">
    <property type="term" value="F:FAD binding"/>
    <property type="evidence" value="ECO:0007669"/>
    <property type="project" value="InterPro"/>
</dbReference>
<dbReference type="InterPro" id="IPR007024">
    <property type="entry name" value="BLUF_domain"/>
</dbReference>
<gene>
    <name evidence="3" type="ORF">AVENLUH13518_01350</name>
    <name evidence="2" type="ORF">AVENLUH5627_01653</name>
</gene>
<comment type="caution">
    <text evidence="3">The sequence shown here is derived from an EMBL/GenBank/DDBJ whole genome shotgun (WGS) entry which is preliminary data.</text>
</comment>
<dbReference type="EMBL" id="JRUE01000149">
    <property type="protein sequence ID" value="KXZ69281.1"/>
    <property type="molecule type" value="Genomic_DNA"/>
</dbReference>
<organism evidence="3 4">
    <name type="scientific">Acinetobacter venetianus</name>
    <dbReference type="NCBI Taxonomy" id="52133"/>
    <lineage>
        <taxon>Bacteria</taxon>
        <taxon>Pseudomonadati</taxon>
        <taxon>Pseudomonadota</taxon>
        <taxon>Gammaproteobacteria</taxon>
        <taxon>Moraxellales</taxon>
        <taxon>Moraxellaceae</taxon>
        <taxon>Acinetobacter</taxon>
    </lineage>
</organism>
<dbReference type="SMART" id="SM01034">
    <property type="entry name" value="BLUF"/>
    <property type="match status" value="1"/>
</dbReference>
<evidence type="ECO:0000313" key="2">
    <source>
        <dbReference type="EMBL" id="KXZ69281.1"/>
    </source>
</evidence>
<reference evidence="4 5" key="1">
    <citation type="journal article" date="2016" name="Sci. Rep.">
        <title>Genomic and phenotypic characterization of the species Acinetobacter venetianus.</title>
        <authorList>
            <person name="Fondi M."/>
            <person name="Maida I."/>
            <person name="Perrin E."/>
            <person name="Orlandini V."/>
            <person name="La Torre L."/>
            <person name="Bosi E."/>
            <person name="Negroni A."/>
            <person name="Zanaroli G."/>
            <person name="Fava F."/>
            <person name="Decorosi F."/>
            <person name="Giovannetti L."/>
            <person name="Viti C."/>
            <person name="Vaneechoutte M."/>
            <person name="Dijkshoorn L."/>
            <person name="Fani R."/>
        </authorList>
    </citation>
    <scope>NUCLEOTIDE SEQUENCE [LARGE SCALE GENOMIC DNA]</scope>
    <source>
        <strain evidence="3 4">LUH13518</strain>
        <strain evidence="2 5">LUH5627</strain>
    </source>
</reference>
<evidence type="ECO:0000313" key="4">
    <source>
        <dbReference type="Proteomes" id="UP000075544"/>
    </source>
</evidence>
<dbReference type="Proteomes" id="UP000075544">
    <property type="component" value="Unassembled WGS sequence"/>
</dbReference>
<dbReference type="PATRIC" id="fig|52133.18.peg.1716"/>
<dbReference type="Pfam" id="PF04940">
    <property type="entry name" value="BLUF"/>
    <property type="match status" value="1"/>
</dbReference>
<dbReference type="AlphaFoldDB" id="A0A150HW07"/>
<evidence type="ECO:0000313" key="3">
    <source>
        <dbReference type="EMBL" id="KXZ71263.1"/>
    </source>
</evidence>
<dbReference type="PROSITE" id="PS50925">
    <property type="entry name" value="BLUF"/>
    <property type="match status" value="1"/>
</dbReference>
<sequence>MMKSVRLLYVSKIKNIDSNLKTNLIEILDEAVDFNYRNDVTGVLYYGHGYFVQCLEGQKDIIDDLFYTKIVKDDRHVNCEILYYAECEDNLFSQWSMKFSPVNQNITDFFMKYHLEEFNPYLLTAETTENFISVLAGEPELDVNSYVA</sequence>
<name>A0A150HW07_9GAMM</name>
<feature type="domain" description="BLUF" evidence="1">
    <location>
        <begin position="4"/>
        <end position="98"/>
    </location>
</feature>
<dbReference type="SUPFAM" id="SSF54975">
    <property type="entry name" value="Acylphosphatase/BLUF domain-like"/>
    <property type="match status" value="1"/>
</dbReference>
<dbReference type="EMBL" id="JRHX01000037">
    <property type="protein sequence ID" value="KXZ71263.1"/>
    <property type="molecule type" value="Genomic_DNA"/>
</dbReference>
<protein>
    <submittedName>
        <fullName evidence="3">Sensors of blue-light using FAD</fullName>
    </submittedName>
</protein>